<keyword evidence="2" id="KW-0732">Signal</keyword>
<dbReference type="PANTHER" id="PTHR35788:SF1">
    <property type="entry name" value="EXPORTED PROTEIN"/>
    <property type="match status" value="1"/>
</dbReference>
<accession>A0A852ZXN1</accession>
<feature type="region of interest" description="Disordered" evidence="1">
    <location>
        <begin position="134"/>
        <end position="164"/>
    </location>
</feature>
<name>A0A852ZXN1_9ACTN</name>
<organism evidence="4 5">
    <name type="scientific">Allostreptomyces psammosilenae</name>
    <dbReference type="NCBI Taxonomy" id="1892865"/>
    <lineage>
        <taxon>Bacteria</taxon>
        <taxon>Bacillati</taxon>
        <taxon>Actinomycetota</taxon>
        <taxon>Actinomycetes</taxon>
        <taxon>Kitasatosporales</taxon>
        <taxon>Streptomycetaceae</taxon>
        <taxon>Allostreptomyces</taxon>
    </lineage>
</organism>
<dbReference type="InterPro" id="IPR018392">
    <property type="entry name" value="LysM"/>
</dbReference>
<dbReference type="InterPro" id="IPR036779">
    <property type="entry name" value="LysM_dom_sf"/>
</dbReference>
<evidence type="ECO:0000313" key="5">
    <source>
        <dbReference type="Proteomes" id="UP000567795"/>
    </source>
</evidence>
<dbReference type="PROSITE" id="PS51782">
    <property type="entry name" value="LYSM"/>
    <property type="match status" value="1"/>
</dbReference>
<proteinExistence type="predicted"/>
<dbReference type="InterPro" id="IPR007391">
    <property type="entry name" value="Vancomycin_resist_VanW"/>
</dbReference>
<protein>
    <recommendedName>
        <fullName evidence="3">LysM domain-containing protein</fullName>
    </recommendedName>
</protein>
<dbReference type="SUPFAM" id="SSF54106">
    <property type="entry name" value="LysM domain"/>
    <property type="match status" value="1"/>
</dbReference>
<dbReference type="EMBL" id="JACBZD010000001">
    <property type="protein sequence ID" value="NYI06000.1"/>
    <property type="molecule type" value="Genomic_DNA"/>
</dbReference>
<feature type="signal peptide" evidence="2">
    <location>
        <begin position="1"/>
        <end position="21"/>
    </location>
</feature>
<dbReference type="RefSeq" id="WP_179814642.1">
    <property type="nucleotide sequence ID" value="NZ_JACBZD010000001.1"/>
</dbReference>
<dbReference type="AlphaFoldDB" id="A0A852ZXN1"/>
<dbReference type="Pfam" id="PF01476">
    <property type="entry name" value="LysM"/>
    <property type="match status" value="1"/>
</dbReference>
<evidence type="ECO:0000313" key="4">
    <source>
        <dbReference type="EMBL" id="NYI06000.1"/>
    </source>
</evidence>
<gene>
    <name evidence="4" type="ORF">FHU37_002943</name>
</gene>
<dbReference type="Proteomes" id="UP000567795">
    <property type="component" value="Unassembled WGS sequence"/>
</dbReference>
<feature type="chain" id="PRO_5032373806" description="LysM domain-containing protein" evidence="2">
    <location>
        <begin position="22"/>
        <end position="383"/>
    </location>
</feature>
<dbReference type="InterPro" id="IPR052913">
    <property type="entry name" value="Glycopeptide_resist_protein"/>
</dbReference>
<keyword evidence="5" id="KW-1185">Reference proteome</keyword>
<comment type="caution">
    <text evidence="4">The sequence shown here is derived from an EMBL/GenBank/DDBJ whole genome shotgun (WGS) entry which is preliminary data.</text>
</comment>
<sequence length="383" mass="39300">MSLAGAGLAAPVVLPAAAAHAAGTPSVPAQPAAASATVGAPASAATTGAAAGSAPASSGTPASAPWAPTAPIAAPLTVDGTTYTVRAGDTLSGIAAEQGVPGGWPALYQANRDVVGSDPNLLRPGQRLQVTVRGTAAPAPSGGGAAEGAAAEAEPGGGAGAEREDQQVLATFTTQYPEAHYRTVNIHRAADLINGSVVQPGEVWSFNDTVGERTEANGFTEGTIISGGRFRTALGGGVSQVVTTLYNSVFRAGLRPVEHVPHSFYIDRYPAGLEATVAWGAFDMRWQNDTDAPVEIRATYTNTSVTVTLLGTPKYDEVEVLFGPRRDVVPAGELRDDGEGCVPQEPSDGFRTTVTRVLRRDGVEVGREEYHTSYDPADRIVCA</sequence>
<feature type="domain" description="LysM" evidence="3">
    <location>
        <begin position="81"/>
        <end position="130"/>
    </location>
</feature>
<dbReference type="Gene3D" id="3.10.350.10">
    <property type="entry name" value="LysM domain"/>
    <property type="match status" value="1"/>
</dbReference>
<dbReference type="Pfam" id="PF04294">
    <property type="entry name" value="VanW"/>
    <property type="match status" value="1"/>
</dbReference>
<reference evidence="4 5" key="1">
    <citation type="submission" date="2020-07" db="EMBL/GenBank/DDBJ databases">
        <title>Sequencing the genomes of 1000 actinobacteria strains.</title>
        <authorList>
            <person name="Klenk H.-P."/>
        </authorList>
    </citation>
    <scope>NUCLEOTIDE SEQUENCE [LARGE SCALE GENOMIC DNA]</scope>
    <source>
        <strain evidence="4 5">DSM 42178</strain>
    </source>
</reference>
<evidence type="ECO:0000256" key="1">
    <source>
        <dbReference type="SAM" id="MobiDB-lite"/>
    </source>
</evidence>
<dbReference type="PANTHER" id="PTHR35788">
    <property type="entry name" value="EXPORTED PROTEIN-RELATED"/>
    <property type="match status" value="1"/>
</dbReference>
<dbReference type="SMART" id="SM00257">
    <property type="entry name" value="LysM"/>
    <property type="match status" value="1"/>
</dbReference>
<evidence type="ECO:0000259" key="3">
    <source>
        <dbReference type="PROSITE" id="PS51782"/>
    </source>
</evidence>
<dbReference type="CDD" id="cd00118">
    <property type="entry name" value="LysM"/>
    <property type="match status" value="1"/>
</dbReference>
<evidence type="ECO:0000256" key="2">
    <source>
        <dbReference type="SAM" id="SignalP"/>
    </source>
</evidence>